<accession>A0A0R3TIG8</accession>
<dbReference type="AlphaFoldDB" id="A0A0R3TIG8"/>
<organism evidence="3">
    <name type="scientific">Rodentolepis nana</name>
    <name type="common">Dwarf tapeworm</name>
    <name type="synonym">Hymenolepis nana</name>
    <dbReference type="NCBI Taxonomy" id="102285"/>
    <lineage>
        <taxon>Eukaryota</taxon>
        <taxon>Metazoa</taxon>
        <taxon>Spiralia</taxon>
        <taxon>Lophotrochozoa</taxon>
        <taxon>Platyhelminthes</taxon>
        <taxon>Cestoda</taxon>
        <taxon>Eucestoda</taxon>
        <taxon>Cyclophyllidea</taxon>
        <taxon>Hymenolepididae</taxon>
        <taxon>Rodentolepis</taxon>
    </lineage>
</organism>
<gene>
    <name evidence="1" type="ORF">HNAJ_LOCUS6855</name>
</gene>
<evidence type="ECO:0000313" key="3">
    <source>
        <dbReference type="WBParaSite" id="HNAJ_0000685901-mRNA-1"/>
    </source>
</evidence>
<evidence type="ECO:0000313" key="2">
    <source>
        <dbReference type="Proteomes" id="UP000278807"/>
    </source>
</evidence>
<dbReference type="WBParaSite" id="HNAJ_0000685901-mRNA-1">
    <property type="protein sequence ID" value="HNAJ_0000685901-mRNA-1"/>
    <property type="gene ID" value="HNAJ_0000685901"/>
</dbReference>
<evidence type="ECO:0000313" key="1">
    <source>
        <dbReference type="EMBL" id="VDO02715.1"/>
    </source>
</evidence>
<reference evidence="1 2" key="2">
    <citation type="submission" date="2018-11" db="EMBL/GenBank/DDBJ databases">
        <authorList>
            <consortium name="Pathogen Informatics"/>
        </authorList>
    </citation>
    <scope>NUCLEOTIDE SEQUENCE [LARGE SCALE GENOMIC DNA]</scope>
</reference>
<keyword evidence="2" id="KW-1185">Reference proteome</keyword>
<dbReference type="Proteomes" id="UP000278807">
    <property type="component" value="Unassembled WGS sequence"/>
</dbReference>
<name>A0A0R3TIG8_RODNA</name>
<reference evidence="3" key="1">
    <citation type="submission" date="2017-02" db="UniProtKB">
        <authorList>
            <consortium name="WormBaseParasite"/>
        </authorList>
    </citation>
    <scope>IDENTIFICATION</scope>
</reference>
<sequence>MFFGPRRIITLLRRLQRCRRRLVPFGSEPNPHILCSLDLQALAAEQRSESEVMGITSN</sequence>
<proteinExistence type="predicted"/>
<dbReference type="EMBL" id="UZAE01008706">
    <property type="protein sequence ID" value="VDO02715.1"/>
    <property type="molecule type" value="Genomic_DNA"/>
</dbReference>
<protein>
    <submittedName>
        <fullName evidence="1 3">Uncharacterized protein</fullName>
    </submittedName>
</protein>